<organism evidence="5 6">
    <name type="scientific">Prosthecobacter fluviatilis</name>
    <dbReference type="NCBI Taxonomy" id="445931"/>
    <lineage>
        <taxon>Bacteria</taxon>
        <taxon>Pseudomonadati</taxon>
        <taxon>Verrucomicrobiota</taxon>
        <taxon>Verrucomicrobiia</taxon>
        <taxon>Verrucomicrobiales</taxon>
        <taxon>Verrucomicrobiaceae</taxon>
        <taxon>Prosthecobacter</taxon>
    </lineage>
</organism>
<proteinExistence type="predicted"/>
<dbReference type="Gene3D" id="3.40.50.970">
    <property type="match status" value="1"/>
</dbReference>
<dbReference type="InterPro" id="IPR001017">
    <property type="entry name" value="DH_E1"/>
</dbReference>
<reference evidence="6" key="1">
    <citation type="journal article" date="2019" name="Int. J. Syst. Evol. Microbiol.">
        <title>The Global Catalogue of Microorganisms (GCM) 10K type strain sequencing project: providing services to taxonomists for standard genome sequencing and annotation.</title>
        <authorList>
            <consortium name="The Broad Institute Genomics Platform"/>
            <consortium name="The Broad Institute Genome Sequencing Center for Infectious Disease"/>
            <person name="Wu L."/>
            <person name="Ma J."/>
        </authorList>
    </citation>
    <scope>NUCLEOTIDE SEQUENCE [LARGE SCALE GENOMIC DNA]</scope>
    <source>
        <strain evidence="6">CGMCC 4.1469</strain>
    </source>
</reference>
<evidence type="ECO:0000256" key="1">
    <source>
        <dbReference type="ARBA" id="ARBA00001964"/>
    </source>
</evidence>
<dbReference type="PANTHER" id="PTHR11516">
    <property type="entry name" value="PYRUVATE DEHYDROGENASE E1 COMPONENT, ALPHA SUBUNIT BACTERIAL AND ORGANELLAR"/>
    <property type="match status" value="1"/>
</dbReference>
<evidence type="ECO:0000259" key="4">
    <source>
        <dbReference type="Pfam" id="PF00676"/>
    </source>
</evidence>
<dbReference type="Proteomes" id="UP001596052">
    <property type="component" value="Unassembled WGS sequence"/>
</dbReference>
<keyword evidence="3" id="KW-0786">Thiamine pyrophosphate</keyword>
<dbReference type="SUPFAM" id="SSF52518">
    <property type="entry name" value="Thiamin diphosphate-binding fold (THDP-binding)"/>
    <property type="match status" value="1"/>
</dbReference>
<feature type="domain" description="Dehydrogenase E1 component" evidence="4">
    <location>
        <begin position="29"/>
        <end position="204"/>
    </location>
</feature>
<evidence type="ECO:0000313" key="6">
    <source>
        <dbReference type="Proteomes" id="UP001596052"/>
    </source>
</evidence>
<dbReference type="EMBL" id="JBHSMQ010000005">
    <property type="protein sequence ID" value="MFC5456377.1"/>
    <property type="molecule type" value="Genomic_DNA"/>
</dbReference>
<keyword evidence="6" id="KW-1185">Reference proteome</keyword>
<dbReference type="InterPro" id="IPR029061">
    <property type="entry name" value="THDP-binding"/>
</dbReference>
<dbReference type="Pfam" id="PF00676">
    <property type="entry name" value="E1_dh"/>
    <property type="match status" value="1"/>
</dbReference>
<comment type="caution">
    <text evidence="5">The sequence shown here is derived from an EMBL/GenBank/DDBJ whole genome shotgun (WGS) entry which is preliminary data.</text>
</comment>
<gene>
    <name evidence="5" type="ORF">ACFQDI_16055</name>
</gene>
<keyword evidence="2" id="KW-0560">Oxidoreductase</keyword>
<dbReference type="InterPro" id="IPR050642">
    <property type="entry name" value="PDH_E1_Alpha_Subunit"/>
</dbReference>
<evidence type="ECO:0000256" key="2">
    <source>
        <dbReference type="ARBA" id="ARBA00023002"/>
    </source>
</evidence>
<sequence>MSTSDATDHSLAAVNAELTPADKIQLLRQMHRIRAFEITALQHYQAGRMGGFLILQIGQEAIPVAVRSMMGPQDHSICSLRGMGTAIVSGMSMREGMAELFGKATGCARGRGGLFGFYAPEHRHWGGHGYAATQTALAAGLAFGLKHQEKRGAVFCFLGDGAVNQGTFHESLNLASLFSLPVIYLIENNGYAMGTSVKRSSAFEGSLAPRCGLQHRVGSHQWRQRL</sequence>
<evidence type="ECO:0000256" key="3">
    <source>
        <dbReference type="ARBA" id="ARBA00023052"/>
    </source>
</evidence>
<evidence type="ECO:0000313" key="5">
    <source>
        <dbReference type="EMBL" id="MFC5456377.1"/>
    </source>
</evidence>
<accession>A0ABW0KUL3</accession>
<dbReference type="RefSeq" id="WP_377168554.1">
    <property type="nucleotide sequence ID" value="NZ_JBHSMQ010000005.1"/>
</dbReference>
<protein>
    <submittedName>
        <fullName evidence="5">Thiamine pyrophosphate-dependent enzyme</fullName>
    </submittedName>
</protein>
<comment type="cofactor">
    <cofactor evidence="1">
        <name>thiamine diphosphate</name>
        <dbReference type="ChEBI" id="CHEBI:58937"/>
    </cofactor>
</comment>
<dbReference type="CDD" id="cd02000">
    <property type="entry name" value="TPP_E1_PDC_ADC_BCADC"/>
    <property type="match status" value="1"/>
</dbReference>
<name>A0ABW0KUL3_9BACT</name>
<dbReference type="PANTHER" id="PTHR11516:SF60">
    <property type="entry name" value="PYRUVATE DEHYDROGENASE E1 COMPONENT SUBUNIT ALPHA"/>
    <property type="match status" value="1"/>
</dbReference>